<dbReference type="InterPro" id="IPR045249">
    <property type="entry name" value="HARBI1-like"/>
</dbReference>
<dbReference type="GO" id="GO:0004518">
    <property type="term" value="F:nuclease activity"/>
    <property type="evidence" value="ECO:0007669"/>
    <property type="project" value="UniProtKB-KW"/>
</dbReference>
<evidence type="ECO:0000256" key="3">
    <source>
        <dbReference type="ARBA" id="ARBA00006958"/>
    </source>
</evidence>
<dbReference type="Pfam" id="PF13359">
    <property type="entry name" value="DDE_Tnp_4"/>
    <property type="match status" value="1"/>
</dbReference>
<keyword evidence="4" id="KW-0540">Nuclease</keyword>
<reference evidence="10" key="1">
    <citation type="journal article" date="2014" name="Genome Biol.">
        <title>Genome analysis of a major urban malaria vector mosquito, Anopheles stephensi.</title>
        <authorList>
            <person name="Jiang X."/>
            <person name="Peery A."/>
            <person name="Hall A.B."/>
            <person name="Sharma A."/>
            <person name="Chen X.G."/>
            <person name="Waterhouse R.M."/>
            <person name="Komissarov A."/>
            <person name="Riehle M.M."/>
            <person name="Shouche Y."/>
            <person name="Sharakhova M.V."/>
            <person name="Lawson D."/>
            <person name="Pakpour N."/>
            <person name="Arensburger P."/>
            <person name="Davidson V.L."/>
            <person name="Eiglmeier K."/>
            <person name="Emrich S."/>
            <person name="George P."/>
            <person name="Kennedy R.C."/>
            <person name="Mane S.P."/>
            <person name="Maslen G."/>
            <person name="Oringanje C."/>
            <person name="Qi Y."/>
            <person name="Settlage R."/>
            <person name="Tojo M."/>
            <person name="Tubio J.M."/>
            <person name="Unger M.F."/>
            <person name="Wang B."/>
            <person name="Vernick K.D."/>
            <person name="Ribeiro J.M."/>
            <person name="James A.A."/>
            <person name="Michel K."/>
            <person name="Riehle M.A."/>
            <person name="Luckhart S."/>
            <person name="Sharakhov I.V."/>
            <person name="Tu Z."/>
        </authorList>
    </citation>
    <scope>NUCLEOTIDE SEQUENCE [LARGE SCALE GENOMIC DNA]</scope>
    <source>
        <strain evidence="10">Indian</strain>
    </source>
</reference>
<evidence type="ECO:0000313" key="10">
    <source>
        <dbReference type="Proteomes" id="UP000076408"/>
    </source>
</evidence>
<proteinExistence type="inferred from homology"/>
<accession>A0A182Y2D4</accession>
<dbReference type="GO" id="GO:0005634">
    <property type="term" value="C:nucleus"/>
    <property type="evidence" value="ECO:0007669"/>
    <property type="project" value="UniProtKB-SubCell"/>
</dbReference>
<evidence type="ECO:0000256" key="5">
    <source>
        <dbReference type="ARBA" id="ARBA00022723"/>
    </source>
</evidence>
<keyword evidence="7" id="KW-0539">Nucleus</keyword>
<evidence type="ECO:0000256" key="2">
    <source>
        <dbReference type="ARBA" id="ARBA00004123"/>
    </source>
</evidence>
<evidence type="ECO:0000256" key="1">
    <source>
        <dbReference type="ARBA" id="ARBA00001968"/>
    </source>
</evidence>
<keyword evidence="5" id="KW-0479">Metal-binding</keyword>
<protein>
    <submittedName>
        <fullName evidence="9">DDE Tnp4 domain-containing protein</fullName>
    </submittedName>
</protein>
<evidence type="ECO:0000256" key="4">
    <source>
        <dbReference type="ARBA" id="ARBA00022722"/>
    </source>
</evidence>
<feature type="domain" description="DDE Tnp4" evidence="8">
    <location>
        <begin position="224"/>
        <end position="382"/>
    </location>
</feature>
<comment type="cofactor">
    <cofactor evidence="1">
        <name>a divalent metal cation</name>
        <dbReference type="ChEBI" id="CHEBI:60240"/>
    </cofactor>
</comment>
<sequence length="442" mass="50451">METEPEQTDRSSNETALVVQIVSEYRAMLQQQIALHLKRQRDCIARMRQRFLSKLAQRLHRNYVLYDRTRRRMLMDVTLINTRGRNIRERKSVRECSEPLPPTESVEEFSELRFEQLRMDHGTFQFLLDKLEPELSPKTPTLSSSTRLAAAIYVLGSGKGYGSAAAKFGMDSSVVHDSVRMFCRAVMKVFRKQVIAMPLDDDCIKQAVLEFEEFVGIPQMFGVVGCLHVPIKPPSKELTKYVNSKGWSSIILQAVVDCNGRFVDVSCEHPGQTNPADMLINSTLYQRMEQLEAPTAAVGNSNVTPFLLGDCRYPLLPWLITPYSTGECMSTAERSFNVYAAKGRSCIGKAFDRLVGRWKVLNRCIDHSEAADLIITCCTLHNIVEQRGSPYLDTWNECHSEEDITPDQPHWECQIVSMDGQEVRNHLSKYMYDHFPVVHDED</sequence>
<comment type="similarity">
    <text evidence="3">Belongs to the HARBI1 family.</text>
</comment>
<comment type="subcellular location">
    <subcellularLocation>
        <location evidence="2">Nucleus</location>
    </subcellularLocation>
</comment>
<dbReference type="GO" id="GO:0046872">
    <property type="term" value="F:metal ion binding"/>
    <property type="evidence" value="ECO:0007669"/>
    <property type="project" value="UniProtKB-KW"/>
</dbReference>
<dbReference type="PANTHER" id="PTHR22930:SF85">
    <property type="entry name" value="GH03217P-RELATED"/>
    <property type="match status" value="1"/>
</dbReference>
<evidence type="ECO:0000259" key="8">
    <source>
        <dbReference type="Pfam" id="PF13359"/>
    </source>
</evidence>
<evidence type="ECO:0000313" key="9">
    <source>
        <dbReference type="EnsemblMetazoa" id="ASTEI02620-PA"/>
    </source>
</evidence>
<dbReference type="AlphaFoldDB" id="A0A182Y2D4"/>
<evidence type="ECO:0000256" key="6">
    <source>
        <dbReference type="ARBA" id="ARBA00022801"/>
    </source>
</evidence>
<dbReference type="InterPro" id="IPR027806">
    <property type="entry name" value="HARBI1_dom"/>
</dbReference>
<dbReference type="VEuPathDB" id="VectorBase:ASTEI20_042363"/>
<dbReference type="GO" id="GO:0016787">
    <property type="term" value="F:hydrolase activity"/>
    <property type="evidence" value="ECO:0007669"/>
    <property type="project" value="UniProtKB-KW"/>
</dbReference>
<dbReference type="VEuPathDB" id="VectorBase:ASTE008288"/>
<dbReference type="VEuPathDB" id="VectorBase:ASTEI02620"/>
<evidence type="ECO:0000256" key="7">
    <source>
        <dbReference type="ARBA" id="ARBA00023242"/>
    </source>
</evidence>
<organism evidence="9 10">
    <name type="scientific">Anopheles stephensi</name>
    <name type="common">Indo-Pakistan malaria mosquito</name>
    <dbReference type="NCBI Taxonomy" id="30069"/>
    <lineage>
        <taxon>Eukaryota</taxon>
        <taxon>Metazoa</taxon>
        <taxon>Ecdysozoa</taxon>
        <taxon>Arthropoda</taxon>
        <taxon>Hexapoda</taxon>
        <taxon>Insecta</taxon>
        <taxon>Pterygota</taxon>
        <taxon>Neoptera</taxon>
        <taxon>Endopterygota</taxon>
        <taxon>Diptera</taxon>
        <taxon>Nematocera</taxon>
        <taxon>Culicoidea</taxon>
        <taxon>Culicidae</taxon>
        <taxon>Anophelinae</taxon>
        <taxon>Anopheles</taxon>
    </lineage>
</organism>
<dbReference type="Proteomes" id="UP000076408">
    <property type="component" value="Unassembled WGS sequence"/>
</dbReference>
<keyword evidence="6" id="KW-0378">Hydrolase</keyword>
<name>A0A182Y2D4_ANOST</name>
<dbReference type="STRING" id="30069.A0A182Y2D4"/>
<dbReference type="PANTHER" id="PTHR22930">
    <property type="match status" value="1"/>
</dbReference>
<keyword evidence="10" id="KW-1185">Reference proteome</keyword>
<dbReference type="OMA" id="NECHSEE"/>
<reference evidence="9" key="2">
    <citation type="submission" date="2020-05" db="UniProtKB">
        <authorList>
            <consortium name="EnsemblMetazoa"/>
        </authorList>
    </citation>
    <scope>IDENTIFICATION</scope>
    <source>
        <strain evidence="9">Indian</strain>
    </source>
</reference>
<dbReference type="EnsemblMetazoa" id="ASTEI02620-RA">
    <property type="protein sequence ID" value="ASTEI02620-PA"/>
    <property type="gene ID" value="ASTEI02620"/>
</dbReference>